<evidence type="ECO:0000313" key="3">
    <source>
        <dbReference type="EMBL" id="BAD79225.1"/>
    </source>
</evidence>
<dbReference type="PANTHER" id="PTHR43592">
    <property type="entry name" value="CAAX AMINO TERMINAL PROTEASE"/>
    <property type="match status" value="1"/>
</dbReference>
<reference evidence="3 4" key="1">
    <citation type="journal article" date="2007" name="Photosyn. Res.">
        <title>Complete nucleotide sequence of the freshwater unicellular cyanobacterium Synechococcus elongatus PCC 6301 chromosome: gene content and organization.</title>
        <authorList>
            <person name="Sugita C."/>
            <person name="Ogata K."/>
            <person name="Shikata M."/>
            <person name="Jikuya H."/>
            <person name="Takano J."/>
            <person name="Furumichi M."/>
            <person name="Kanehisa M."/>
            <person name="Omata T."/>
            <person name="Sugiura M."/>
            <person name="Sugita M."/>
        </authorList>
    </citation>
    <scope>NUCLEOTIDE SEQUENCE [LARGE SCALE GENOMIC DNA]</scope>
    <source>
        <strain evidence="4">ATCC 27144 / PCC 6301 / SAUG 1402/1</strain>
    </source>
</reference>
<feature type="transmembrane region" description="Helical" evidence="1">
    <location>
        <begin position="413"/>
        <end position="433"/>
    </location>
</feature>
<proteinExistence type="predicted"/>
<dbReference type="GO" id="GO:0080120">
    <property type="term" value="P:CAAX-box protein maturation"/>
    <property type="evidence" value="ECO:0007669"/>
    <property type="project" value="UniProtKB-ARBA"/>
</dbReference>
<feature type="transmembrane region" description="Helical" evidence="1">
    <location>
        <begin position="250"/>
        <end position="273"/>
    </location>
</feature>
<keyword evidence="1" id="KW-0472">Membrane</keyword>
<dbReference type="KEGG" id="syc:syc1035_d"/>
<dbReference type="eggNOG" id="COG1266">
    <property type="taxonomic scope" value="Bacteria"/>
</dbReference>
<feature type="transmembrane region" description="Helical" evidence="1">
    <location>
        <begin position="380"/>
        <end position="401"/>
    </location>
</feature>
<sequence>MLQREPMGIRRLLVWSLSLLACLLMGNVLLNSWQQPQVQSQLELRQNELSLQLLQLQDQWASADGDRQTTLATAERSFRQRVEQLQTNSASGLLVQTDQLSQAQLELGVIEAVNGNAPAAIATWENAIATALPNSPNPQSATVLIGLWQDPPRLLPDAEPQLRSQLRGWFQTQSLEQLYRLQQRSDALASLVKRQNRAAWQALIALLLLNGLPLVGSILGLGILGYLGWRRWRKQPFPPLQGWTVPWDSTVVAWIMLPGFILIGQIGLNQLLLPTLLAAVGFDSSRLDVSGQAFSILVRYSLMAGLVLGLLAWTLQRYRPLPPDWFVLRWRSRWPLWGIGGYWVALPVVIGTSLLNQLIWQGRGGSNPLLELVLDSGSRSALFWFWVTAAIAAPLFEEVLFRGFLLASLTRWLPVRGAIALSGLLFALAHLSLSEVLPLFALGCLLGEVYTRSRNLLAPMLLHGLWNSGTLISLLLLSQP</sequence>
<dbReference type="PROSITE" id="PS51257">
    <property type="entry name" value="PROKAR_LIPOPROTEIN"/>
    <property type="match status" value="1"/>
</dbReference>
<dbReference type="Proteomes" id="UP000001175">
    <property type="component" value="Chromosome"/>
</dbReference>
<evidence type="ECO:0000259" key="2">
    <source>
        <dbReference type="Pfam" id="PF02517"/>
    </source>
</evidence>
<dbReference type="GO" id="GO:0004175">
    <property type="term" value="F:endopeptidase activity"/>
    <property type="evidence" value="ECO:0007669"/>
    <property type="project" value="UniProtKB-ARBA"/>
</dbReference>
<organism evidence="3 4">
    <name type="scientific">Synechococcus sp. (strain ATCC 27144 / PCC 6301 / SAUG 1402/1)</name>
    <name type="common">Anacystis nidulans</name>
    <dbReference type="NCBI Taxonomy" id="269084"/>
    <lineage>
        <taxon>Bacteria</taxon>
        <taxon>Bacillati</taxon>
        <taxon>Cyanobacteriota</taxon>
        <taxon>Cyanophyceae</taxon>
        <taxon>Synechococcales</taxon>
        <taxon>Synechococcaceae</taxon>
        <taxon>Synechococcus</taxon>
    </lineage>
</organism>
<dbReference type="InterPro" id="IPR003675">
    <property type="entry name" value="Rce1/LyrA-like_dom"/>
</dbReference>
<feature type="transmembrane region" description="Helical" evidence="1">
    <location>
        <begin position="336"/>
        <end position="360"/>
    </location>
</feature>
<feature type="domain" description="CAAX prenyl protease 2/Lysostaphin resistance protein A-like" evidence="2">
    <location>
        <begin position="381"/>
        <end position="468"/>
    </location>
</feature>
<evidence type="ECO:0000256" key="1">
    <source>
        <dbReference type="SAM" id="Phobius"/>
    </source>
</evidence>
<name>A0A0H3K539_SYNP6</name>
<feature type="transmembrane region" description="Helical" evidence="1">
    <location>
        <begin position="456"/>
        <end position="477"/>
    </location>
</feature>
<feature type="transmembrane region" description="Helical" evidence="1">
    <location>
        <begin position="200"/>
        <end position="229"/>
    </location>
</feature>
<dbReference type="AlphaFoldDB" id="A0A0H3K539"/>
<keyword evidence="1" id="KW-0812">Transmembrane</keyword>
<feature type="transmembrane region" description="Helical" evidence="1">
    <location>
        <begin position="293"/>
        <end position="315"/>
    </location>
</feature>
<dbReference type="PANTHER" id="PTHR43592:SF15">
    <property type="entry name" value="CAAX AMINO TERMINAL PROTEASE FAMILY PROTEIN"/>
    <property type="match status" value="1"/>
</dbReference>
<dbReference type="Pfam" id="PF02517">
    <property type="entry name" value="Rce1-like"/>
    <property type="match status" value="1"/>
</dbReference>
<evidence type="ECO:0000313" key="4">
    <source>
        <dbReference type="Proteomes" id="UP000001175"/>
    </source>
</evidence>
<gene>
    <name evidence="3" type="ordered locus">syc1035_d</name>
</gene>
<dbReference type="EMBL" id="AP008231">
    <property type="protein sequence ID" value="BAD79225.1"/>
    <property type="molecule type" value="Genomic_DNA"/>
</dbReference>
<protein>
    <recommendedName>
        <fullName evidence="2">CAAX prenyl protease 2/Lysostaphin resistance protein A-like domain-containing protein</fullName>
    </recommendedName>
</protein>
<keyword evidence="1" id="KW-1133">Transmembrane helix</keyword>
<accession>A0A0H3K539</accession>